<protein>
    <recommendedName>
        <fullName evidence="2">Periplasmic copper-binding protein NosD beta helix domain-containing protein</fullName>
    </recommendedName>
</protein>
<accession>A0A6C0EPM4</accession>
<name>A0A6C0EPM4_9ZZZZ</name>
<organism evidence="1">
    <name type="scientific">viral metagenome</name>
    <dbReference type="NCBI Taxonomy" id="1070528"/>
    <lineage>
        <taxon>unclassified sequences</taxon>
        <taxon>metagenomes</taxon>
        <taxon>organismal metagenomes</taxon>
    </lineage>
</organism>
<reference evidence="1" key="1">
    <citation type="journal article" date="2020" name="Nature">
        <title>Giant virus diversity and host interactions through global metagenomics.</title>
        <authorList>
            <person name="Schulz F."/>
            <person name="Roux S."/>
            <person name="Paez-Espino D."/>
            <person name="Jungbluth S."/>
            <person name="Walsh D.A."/>
            <person name="Denef V.J."/>
            <person name="McMahon K.D."/>
            <person name="Konstantinidis K.T."/>
            <person name="Eloe-Fadrosh E.A."/>
            <person name="Kyrpides N.C."/>
            <person name="Woyke T."/>
        </authorList>
    </citation>
    <scope>NUCLEOTIDE SEQUENCE</scope>
    <source>
        <strain evidence="1">GVMAG-M-3300009151-35</strain>
    </source>
</reference>
<dbReference type="AlphaFoldDB" id="A0A6C0EPM4"/>
<evidence type="ECO:0000313" key="1">
    <source>
        <dbReference type="EMBL" id="QHT30463.1"/>
    </source>
</evidence>
<proteinExistence type="predicted"/>
<sequence length="131" mass="15288">MNSDICTVITKYIYKPSYKLLDWIDINKLNWCILSSNPNVIDLLRENIINKQDKIDWEHLSSNPNGIELLKENPEKINWNALSSNPNAIELLKENPEKINWDILSSNPSIFDNNEEIETNIQKILEIILIQ</sequence>
<dbReference type="EMBL" id="MN738902">
    <property type="protein sequence ID" value="QHT30463.1"/>
    <property type="molecule type" value="Genomic_DNA"/>
</dbReference>
<evidence type="ECO:0008006" key="2">
    <source>
        <dbReference type="Google" id="ProtNLM"/>
    </source>
</evidence>